<evidence type="ECO:0000256" key="4">
    <source>
        <dbReference type="ARBA" id="ARBA00022692"/>
    </source>
</evidence>
<reference evidence="8 9" key="1">
    <citation type="submission" date="2008-04" db="EMBL/GenBank/DDBJ databases">
        <title>Complete sequence of chromosome of Natranaerobius thermophilus JW/NM-WN-LF.</title>
        <authorList>
            <consortium name="US DOE Joint Genome Institute"/>
            <person name="Copeland A."/>
            <person name="Lucas S."/>
            <person name="Lapidus A."/>
            <person name="Glavina del Rio T."/>
            <person name="Dalin E."/>
            <person name="Tice H."/>
            <person name="Bruce D."/>
            <person name="Goodwin L."/>
            <person name="Pitluck S."/>
            <person name="Chertkov O."/>
            <person name="Brettin T."/>
            <person name="Detter J.C."/>
            <person name="Han C."/>
            <person name="Kuske C.R."/>
            <person name="Schmutz J."/>
            <person name="Larimer F."/>
            <person name="Land M."/>
            <person name="Hauser L."/>
            <person name="Kyrpides N."/>
            <person name="Lykidis A."/>
            <person name="Mesbah N.M."/>
            <person name="Wiegel J."/>
        </authorList>
    </citation>
    <scope>NUCLEOTIDE SEQUENCE [LARGE SCALE GENOMIC DNA]</scope>
    <source>
        <strain evidence="9">ATCC BAA-1301 / DSM 18059 / JW/NM-WN-LF</strain>
    </source>
</reference>
<reference evidence="8 9" key="2">
    <citation type="journal article" date="2011" name="J. Bacteriol.">
        <title>Complete genome sequence of the anaerobic, halophilic alkalithermophile Natranaerobius thermophilus JW/NM-WN-LF.</title>
        <authorList>
            <person name="Zhao B."/>
            <person name="Mesbah N.M."/>
            <person name="Dalin E."/>
            <person name="Goodwin L."/>
            <person name="Nolan M."/>
            <person name="Pitluck S."/>
            <person name="Chertkov O."/>
            <person name="Brettin T.S."/>
            <person name="Han J."/>
            <person name="Larimer F.W."/>
            <person name="Land M.L."/>
            <person name="Hauser L."/>
            <person name="Kyrpides N."/>
            <person name="Wiegel J."/>
        </authorList>
    </citation>
    <scope>NUCLEOTIDE SEQUENCE [LARGE SCALE GENOMIC DNA]</scope>
    <source>
        <strain evidence="9">ATCC BAA-1301 / DSM 18059 / JW/NM-WN-LF</strain>
    </source>
</reference>
<dbReference type="Proteomes" id="UP000001683">
    <property type="component" value="Chromosome"/>
</dbReference>
<dbReference type="OrthoDB" id="9788907at2"/>
<feature type="transmembrane region" description="Helical" evidence="7">
    <location>
        <begin position="140"/>
        <end position="171"/>
    </location>
</feature>
<dbReference type="InterPro" id="IPR003370">
    <property type="entry name" value="Chromate_transpt"/>
</dbReference>
<gene>
    <name evidence="8" type="ordered locus">Nther_0231</name>
</gene>
<protein>
    <submittedName>
        <fullName evidence="8">Chromate transporter</fullName>
    </submittedName>
</protein>
<dbReference type="Pfam" id="PF02417">
    <property type="entry name" value="Chromate_transp"/>
    <property type="match status" value="1"/>
</dbReference>
<keyword evidence="6 7" id="KW-0472">Membrane</keyword>
<comment type="similarity">
    <text evidence="2">Belongs to the chromate ion transporter (CHR) (TC 2.A.51) family.</text>
</comment>
<dbReference type="RefSeq" id="WP_012446719.1">
    <property type="nucleotide sequence ID" value="NC_010718.1"/>
</dbReference>
<evidence type="ECO:0000256" key="2">
    <source>
        <dbReference type="ARBA" id="ARBA00005262"/>
    </source>
</evidence>
<evidence type="ECO:0000256" key="7">
    <source>
        <dbReference type="SAM" id="Phobius"/>
    </source>
</evidence>
<name>B2A4Q8_NATTJ</name>
<accession>B2A4Q8</accession>
<sequence length="172" mass="18571">MLLLDLFITFVKIGLFSFGGGYVMIPLIREEIINTKGWLSETVFLDVIAIAEMTPGPIAINSATFVGFQVAGFWGAVVSTLGVITPSIILILISAKFLQKYYHKVQIKNFFAGVRPAVIGLILSAGIVIAQSAVVDLKGLFIAVLVLIIMIVKQPHPILMILVSGVLGLILY</sequence>
<feature type="transmembrane region" description="Helical" evidence="7">
    <location>
        <begin position="72"/>
        <end position="98"/>
    </location>
</feature>
<dbReference type="HOGENOM" id="CLU_018106_1_2_9"/>
<keyword evidence="3" id="KW-1003">Cell membrane</keyword>
<keyword evidence="9" id="KW-1185">Reference proteome</keyword>
<dbReference type="InParanoid" id="B2A4Q8"/>
<keyword evidence="4 7" id="KW-0812">Transmembrane</keyword>
<proteinExistence type="inferred from homology"/>
<dbReference type="PANTHER" id="PTHR43663">
    <property type="entry name" value="CHROMATE TRANSPORT PROTEIN-RELATED"/>
    <property type="match status" value="1"/>
</dbReference>
<dbReference type="GO" id="GO:0005886">
    <property type="term" value="C:plasma membrane"/>
    <property type="evidence" value="ECO:0007669"/>
    <property type="project" value="UniProtKB-SubCell"/>
</dbReference>
<dbReference type="PANTHER" id="PTHR43663:SF1">
    <property type="entry name" value="CHROMATE TRANSPORTER"/>
    <property type="match status" value="1"/>
</dbReference>
<dbReference type="STRING" id="457570.Nther_0231"/>
<dbReference type="KEGG" id="nth:Nther_0231"/>
<evidence type="ECO:0000256" key="1">
    <source>
        <dbReference type="ARBA" id="ARBA00004651"/>
    </source>
</evidence>
<comment type="subcellular location">
    <subcellularLocation>
        <location evidence="1">Cell membrane</location>
        <topology evidence="1">Multi-pass membrane protein</topology>
    </subcellularLocation>
</comment>
<evidence type="ECO:0000313" key="8">
    <source>
        <dbReference type="EMBL" id="ACB83830.1"/>
    </source>
</evidence>
<dbReference type="eggNOG" id="COG2059">
    <property type="taxonomic scope" value="Bacteria"/>
</dbReference>
<feature type="transmembrane region" description="Helical" evidence="7">
    <location>
        <begin position="110"/>
        <end position="134"/>
    </location>
</feature>
<feature type="transmembrane region" description="Helical" evidence="7">
    <location>
        <begin position="6"/>
        <end position="25"/>
    </location>
</feature>
<organism evidence="8 9">
    <name type="scientific">Natranaerobius thermophilus (strain ATCC BAA-1301 / DSM 18059 / JW/NM-WN-LF)</name>
    <dbReference type="NCBI Taxonomy" id="457570"/>
    <lineage>
        <taxon>Bacteria</taxon>
        <taxon>Bacillati</taxon>
        <taxon>Bacillota</taxon>
        <taxon>Clostridia</taxon>
        <taxon>Natranaerobiales</taxon>
        <taxon>Natranaerobiaceae</taxon>
        <taxon>Natranaerobius</taxon>
    </lineage>
</organism>
<dbReference type="GO" id="GO:0015109">
    <property type="term" value="F:chromate transmembrane transporter activity"/>
    <property type="evidence" value="ECO:0007669"/>
    <property type="project" value="InterPro"/>
</dbReference>
<evidence type="ECO:0000256" key="6">
    <source>
        <dbReference type="ARBA" id="ARBA00023136"/>
    </source>
</evidence>
<evidence type="ECO:0000313" key="9">
    <source>
        <dbReference type="Proteomes" id="UP000001683"/>
    </source>
</evidence>
<evidence type="ECO:0000256" key="5">
    <source>
        <dbReference type="ARBA" id="ARBA00022989"/>
    </source>
</evidence>
<dbReference type="AlphaFoldDB" id="B2A4Q8"/>
<dbReference type="EMBL" id="CP001034">
    <property type="protein sequence ID" value="ACB83830.1"/>
    <property type="molecule type" value="Genomic_DNA"/>
</dbReference>
<dbReference type="InterPro" id="IPR052518">
    <property type="entry name" value="CHR_Transporter"/>
</dbReference>
<keyword evidence="5 7" id="KW-1133">Transmembrane helix</keyword>
<dbReference type="FunCoup" id="B2A4Q8">
    <property type="interactions" value="10"/>
</dbReference>
<evidence type="ECO:0000256" key="3">
    <source>
        <dbReference type="ARBA" id="ARBA00022475"/>
    </source>
</evidence>